<dbReference type="RefSeq" id="WP_148392477.1">
    <property type="nucleotide sequence ID" value="NZ_BAABZQ010000001.1"/>
</dbReference>
<gene>
    <name evidence="3" type="ORF">K340107D12_54670</name>
</gene>
<organism evidence="3 4">
    <name type="scientific">Blautia parvula</name>
    <dbReference type="NCBI Taxonomy" id="2877527"/>
    <lineage>
        <taxon>Bacteria</taxon>
        <taxon>Bacillati</taxon>
        <taxon>Bacillota</taxon>
        <taxon>Clostridia</taxon>
        <taxon>Lachnospirales</taxon>
        <taxon>Lachnospiraceae</taxon>
        <taxon>Blautia</taxon>
    </lineage>
</organism>
<dbReference type="Gene3D" id="3.40.190.10">
    <property type="entry name" value="Periplasmic binding protein-like II"/>
    <property type="match status" value="1"/>
</dbReference>
<dbReference type="PANTHER" id="PTHR43649:SF32">
    <property type="entry name" value="SUGAR BINDING SECRETED PROTEIN"/>
    <property type="match status" value="1"/>
</dbReference>
<feature type="chain" id="PRO_5047205989" evidence="2">
    <location>
        <begin position="21"/>
        <end position="449"/>
    </location>
</feature>
<dbReference type="InterPro" id="IPR050490">
    <property type="entry name" value="Bact_solute-bd_prot1"/>
</dbReference>
<evidence type="ECO:0000313" key="4">
    <source>
        <dbReference type="Proteomes" id="UP001600941"/>
    </source>
</evidence>
<sequence length="449" mass="49195">MKRKIIAVILTGLMVFSASSCGKKPAPSSAPEENTSNSDTPEDTSSDISADNTLTVWTWDPNFNIYAINKAAELYAADGHEGFHVDITEIESQDIETKLTTIANAGELDALPDIFLIQDASFQKFAQNYPEIFTDLTDSGIDFSQFSAAKTSYSIVNGKNMGIPFDSGTAVNCIRTDYLEQAGFTVEDFTDITWSDYMEKAKIVKEKTGQPMLTAKSATPDIIMMMLQSCGASLFLEDGSPNLDQNDVLKECMSIYVQMVKDKTLEEMPGWDQYIASINNGTVASAMNGCWIIASVEAKEDQSGKWAVTNLPRLDSAPNATNYSSNGGSTWAITSQCQNKKLAQDFFKSTFAGSQELYDDILSKGALSTWLPAGESSIYEQPVDFFGNDAIYKKIVEYSSEIPSSVTSPFYYDARDAMCTALSNVIQENASLDDELKTAQETAEFNISK</sequence>
<proteinExistence type="predicted"/>
<name>A0ABQ0C1I3_9FIRM</name>
<dbReference type="PROSITE" id="PS51257">
    <property type="entry name" value="PROKAR_LIPOPROTEIN"/>
    <property type="match status" value="1"/>
</dbReference>
<reference evidence="3 4" key="1">
    <citation type="submission" date="2024-04" db="EMBL/GenBank/DDBJ databases">
        <title>Defined microbial consortia suppress multidrug-resistant proinflammatory Enterobacteriaceae via ecological control.</title>
        <authorList>
            <person name="Furuichi M."/>
            <person name="Kawaguchi T."/>
            <person name="Pust M."/>
            <person name="Yasuma K."/>
            <person name="Plichta D."/>
            <person name="Hasegawa N."/>
            <person name="Ohya T."/>
            <person name="Bhattarai S."/>
            <person name="Sasajima S."/>
            <person name="Aoto Y."/>
            <person name="Tuganbaev T."/>
            <person name="Yaginuma M."/>
            <person name="Ueda M."/>
            <person name="Okahashi N."/>
            <person name="Amafuji K."/>
            <person name="Kiridooshi Y."/>
            <person name="Sugita K."/>
            <person name="Strazar M."/>
            <person name="Skelly A."/>
            <person name="Suda W."/>
            <person name="Hattori M."/>
            <person name="Nakamoto N."/>
            <person name="Caballero S."/>
            <person name="Norman J."/>
            <person name="Olle B."/>
            <person name="Tanoue T."/>
            <person name="Arita M."/>
            <person name="Bucci V."/>
            <person name="Atarashi K."/>
            <person name="Xavier R."/>
            <person name="Honda K."/>
        </authorList>
    </citation>
    <scope>NUCLEOTIDE SEQUENCE [LARGE SCALE GENOMIC DNA]</scope>
    <source>
        <strain evidence="4">k34-0107-D12</strain>
    </source>
</reference>
<keyword evidence="2" id="KW-0732">Signal</keyword>
<comment type="caution">
    <text evidence="3">The sequence shown here is derived from an EMBL/GenBank/DDBJ whole genome shotgun (WGS) entry which is preliminary data.</text>
</comment>
<dbReference type="EMBL" id="BAABZQ010000001">
    <property type="protein sequence ID" value="GAA6502651.1"/>
    <property type="molecule type" value="Genomic_DNA"/>
</dbReference>
<evidence type="ECO:0000256" key="2">
    <source>
        <dbReference type="SAM" id="SignalP"/>
    </source>
</evidence>
<keyword evidence="4" id="KW-1185">Reference proteome</keyword>
<protein>
    <submittedName>
        <fullName evidence="3">Sugar ABC transporter substrate-binding protein</fullName>
    </submittedName>
</protein>
<dbReference type="PANTHER" id="PTHR43649">
    <property type="entry name" value="ARABINOSE-BINDING PROTEIN-RELATED"/>
    <property type="match status" value="1"/>
</dbReference>
<dbReference type="InterPro" id="IPR006059">
    <property type="entry name" value="SBP"/>
</dbReference>
<feature type="region of interest" description="Disordered" evidence="1">
    <location>
        <begin position="19"/>
        <end position="48"/>
    </location>
</feature>
<evidence type="ECO:0000256" key="1">
    <source>
        <dbReference type="SAM" id="MobiDB-lite"/>
    </source>
</evidence>
<dbReference type="Proteomes" id="UP001600941">
    <property type="component" value="Unassembled WGS sequence"/>
</dbReference>
<dbReference type="SUPFAM" id="SSF53850">
    <property type="entry name" value="Periplasmic binding protein-like II"/>
    <property type="match status" value="1"/>
</dbReference>
<feature type="signal peptide" evidence="2">
    <location>
        <begin position="1"/>
        <end position="20"/>
    </location>
</feature>
<dbReference type="Pfam" id="PF13416">
    <property type="entry name" value="SBP_bac_8"/>
    <property type="match status" value="1"/>
</dbReference>
<evidence type="ECO:0000313" key="3">
    <source>
        <dbReference type="EMBL" id="GAA6502651.1"/>
    </source>
</evidence>
<accession>A0ABQ0C1I3</accession>